<evidence type="ECO:0000313" key="8">
    <source>
        <dbReference type="Proteomes" id="UP000075809"/>
    </source>
</evidence>
<dbReference type="Pfam" id="PF01920">
    <property type="entry name" value="Prefoldin_2"/>
    <property type="match status" value="1"/>
</dbReference>
<evidence type="ECO:0000256" key="3">
    <source>
        <dbReference type="ARBA" id="ARBA00011695"/>
    </source>
</evidence>
<gene>
    <name evidence="7" type="ORF">ALC60_04984</name>
</gene>
<keyword evidence="6" id="KW-0175">Coiled coil</keyword>
<feature type="binding site" evidence="4">
    <location>
        <position position="179"/>
    </location>
    <ligand>
        <name>Cu cation</name>
        <dbReference type="ChEBI" id="CHEBI:23378"/>
    </ligand>
</feature>
<dbReference type="Gene3D" id="3.40.30.10">
    <property type="entry name" value="Glutaredoxin"/>
    <property type="match status" value="1"/>
</dbReference>
<dbReference type="GO" id="GO:0005739">
    <property type="term" value="C:mitochondrion"/>
    <property type="evidence" value="ECO:0007669"/>
    <property type="project" value="GOC"/>
</dbReference>
<dbReference type="PANTHER" id="PTHR12151:SF5">
    <property type="entry name" value="AT19154P"/>
    <property type="match status" value="1"/>
</dbReference>
<dbReference type="GO" id="GO:0046872">
    <property type="term" value="F:metal ion binding"/>
    <property type="evidence" value="ECO:0007669"/>
    <property type="project" value="UniProtKB-KW"/>
</dbReference>
<dbReference type="Gene3D" id="1.10.287.370">
    <property type="match status" value="1"/>
</dbReference>
<dbReference type="GO" id="GO:0016272">
    <property type="term" value="C:prefoldin complex"/>
    <property type="evidence" value="ECO:0007669"/>
    <property type="project" value="InterPro"/>
</dbReference>
<dbReference type="GO" id="GO:0033617">
    <property type="term" value="P:mitochondrial respiratory chain complex IV assembly"/>
    <property type="evidence" value="ECO:0007669"/>
    <property type="project" value="TreeGrafter"/>
</dbReference>
<dbReference type="GO" id="GO:0006457">
    <property type="term" value="P:protein folding"/>
    <property type="evidence" value="ECO:0007669"/>
    <property type="project" value="InterPro"/>
</dbReference>
<accession>A0A151X6W5</accession>
<dbReference type="EMBL" id="KQ982472">
    <property type="protein sequence ID" value="KYQ56096.1"/>
    <property type="molecule type" value="Genomic_DNA"/>
</dbReference>
<feature type="disulfide bond" description="Redox-active" evidence="5">
    <location>
        <begin position="179"/>
        <end position="183"/>
    </location>
</feature>
<evidence type="ECO:0000256" key="2">
    <source>
        <dbReference type="ARBA" id="ARBA00010996"/>
    </source>
</evidence>
<keyword evidence="8" id="KW-1185">Reference proteome</keyword>
<dbReference type="InterPro" id="IPR002777">
    <property type="entry name" value="PFD_beta-like"/>
</dbReference>
<dbReference type="CDD" id="cd02968">
    <property type="entry name" value="SCO"/>
    <property type="match status" value="1"/>
</dbReference>
<dbReference type="SUPFAM" id="SSF46579">
    <property type="entry name" value="Prefoldin"/>
    <property type="match status" value="1"/>
</dbReference>
<dbReference type="PANTHER" id="PTHR12151">
    <property type="entry name" value="ELECTRON TRANSPORT PROTIN SCO1/SENC FAMILY MEMBER"/>
    <property type="match status" value="1"/>
</dbReference>
<evidence type="ECO:0000256" key="1">
    <source>
        <dbReference type="ARBA" id="ARBA00008045"/>
    </source>
</evidence>
<evidence type="ECO:0000256" key="4">
    <source>
        <dbReference type="PIRSR" id="PIRSR603782-1"/>
    </source>
</evidence>
<keyword evidence="4" id="KW-0186">Copper</keyword>
<comment type="similarity">
    <text evidence="2">Belongs to the SCO1/2 family.</text>
</comment>
<name>A0A151X6W5_9HYME</name>
<evidence type="ECO:0000256" key="5">
    <source>
        <dbReference type="PIRSR" id="PIRSR603782-2"/>
    </source>
</evidence>
<feature type="coiled-coil region" evidence="6">
    <location>
        <begin position="20"/>
        <end position="47"/>
    </location>
</feature>
<comment type="similarity">
    <text evidence="1">Belongs to the prefoldin subunit beta family.</text>
</comment>
<evidence type="ECO:0008006" key="9">
    <source>
        <dbReference type="Google" id="ProtNLM"/>
    </source>
</evidence>
<organism evidence="7 8">
    <name type="scientific">Mycetomoellerius zeteki</name>
    <dbReference type="NCBI Taxonomy" id="64791"/>
    <lineage>
        <taxon>Eukaryota</taxon>
        <taxon>Metazoa</taxon>
        <taxon>Ecdysozoa</taxon>
        <taxon>Arthropoda</taxon>
        <taxon>Hexapoda</taxon>
        <taxon>Insecta</taxon>
        <taxon>Pterygota</taxon>
        <taxon>Neoptera</taxon>
        <taxon>Endopterygota</taxon>
        <taxon>Hymenoptera</taxon>
        <taxon>Apocrita</taxon>
        <taxon>Aculeata</taxon>
        <taxon>Formicoidea</taxon>
        <taxon>Formicidae</taxon>
        <taxon>Myrmicinae</taxon>
        <taxon>Mycetomoellerius</taxon>
    </lineage>
</organism>
<proteinExistence type="inferred from homology"/>
<dbReference type="SUPFAM" id="SSF52833">
    <property type="entry name" value="Thioredoxin-like"/>
    <property type="match status" value="1"/>
</dbReference>
<dbReference type="FunFam" id="3.40.30.10:FF:000013">
    <property type="entry name" value="Blast:Protein SCO1 homolog, mitochondrial"/>
    <property type="match status" value="1"/>
</dbReference>
<dbReference type="GO" id="GO:0051082">
    <property type="term" value="F:unfolded protein binding"/>
    <property type="evidence" value="ECO:0007669"/>
    <property type="project" value="InterPro"/>
</dbReference>
<dbReference type="AlphaFoldDB" id="A0A151X6W5"/>
<evidence type="ECO:0000313" key="7">
    <source>
        <dbReference type="EMBL" id="KYQ56096.1"/>
    </source>
</evidence>
<dbReference type="InterPro" id="IPR036249">
    <property type="entry name" value="Thioredoxin-like_sf"/>
</dbReference>
<protein>
    <recommendedName>
        <fullName evidence="9">Protein SCO1 like protein, mitochondrial</fullName>
    </recommendedName>
</protein>
<feature type="binding site" evidence="4">
    <location>
        <position position="183"/>
    </location>
    <ligand>
        <name>Cu cation</name>
        <dbReference type="ChEBI" id="CHEBI:23378"/>
    </ligand>
</feature>
<evidence type="ECO:0000256" key="6">
    <source>
        <dbReference type="SAM" id="Coils"/>
    </source>
</evidence>
<dbReference type="Proteomes" id="UP000075809">
    <property type="component" value="Unassembled WGS sequence"/>
</dbReference>
<sequence>MSKVLDEELKQAFSKLHEKMVDTKQKLKLADIQIEKLRRTKQRAELTTKEISSLPEDTRMYESVGLINNFLFTQFRYMNTSNVLNQQSILPKKSTKIKKKSPITWKSLTISGIIGTGLILYVHHLRLEKDKAIAKERRRQLGKAKIGGKFELVDTEGKTVKSDDFLGQWVLIYFGFTHCPDVCPDEIEKMTNVVNTLEKEHNFKIQPIFISVDPKRDTPTVVGKYLKEFSDKIIGLTGSIEQVGKTCKAYRVYYSNGPKDQDEDYIVNFLFLSSNKVIALSPDCIHPDLVECKKLTSRGRLTEISCGICDVTNSTEQAGGQGLGRRCVHHRHDKGDTHHRRDLSRYAALHLSRATAS</sequence>
<dbReference type="STRING" id="64791.A0A151X6W5"/>
<comment type="subunit">
    <text evidence="3">Heterohexamer of two PFD-alpha type and four PFD-beta type subunits.</text>
</comment>
<dbReference type="InterPro" id="IPR003782">
    <property type="entry name" value="SCO1/SenC"/>
</dbReference>
<reference evidence="7 8" key="1">
    <citation type="submission" date="2015-09" db="EMBL/GenBank/DDBJ databases">
        <title>Trachymyrmex zeteki WGS genome.</title>
        <authorList>
            <person name="Nygaard S."/>
            <person name="Hu H."/>
            <person name="Boomsma J."/>
            <person name="Zhang G."/>
        </authorList>
    </citation>
    <scope>NUCLEOTIDE SEQUENCE [LARGE SCALE GENOMIC DNA]</scope>
    <source>
        <strain evidence="7">Tzet28-1</strain>
        <tissue evidence="7">Whole body</tissue>
    </source>
</reference>
<dbReference type="InterPro" id="IPR009053">
    <property type="entry name" value="Prefoldin"/>
</dbReference>
<keyword evidence="4" id="KW-0479">Metal-binding</keyword>
<dbReference type="Pfam" id="PF02630">
    <property type="entry name" value="SCO1-SenC"/>
    <property type="match status" value="1"/>
</dbReference>
<keyword evidence="5" id="KW-1015">Disulfide bond</keyword>